<dbReference type="AlphaFoldDB" id="A0A0E9Q3E8"/>
<dbReference type="EMBL" id="GBXM01097924">
    <property type="protein sequence ID" value="JAH10653.1"/>
    <property type="molecule type" value="Transcribed_RNA"/>
</dbReference>
<sequence length="34" mass="3938">MVFSEGCYWANTKSQFLNSIYSYTGAQFKNEPLL</sequence>
<accession>A0A0E9Q3E8</accession>
<name>A0A0E9Q3E8_ANGAN</name>
<reference evidence="1" key="1">
    <citation type="submission" date="2014-11" db="EMBL/GenBank/DDBJ databases">
        <authorList>
            <person name="Amaro Gonzalez C."/>
        </authorList>
    </citation>
    <scope>NUCLEOTIDE SEQUENCE</scope>
</reference>
<protein>
    <submittedName>
        <fullName evidence="1">Uncharacterized protein</fullName>
    </submittedName>
</protein>
<reference evidence="1" key="2">
    <citation type="journal article" date="2015" name="Fish Shellfish Immunol.">
        <title>Early steps in the European eel (Anguilla anguilla)-Vibrio vulnificus interaction in the gills: Role of the RtxA13 toxin.</title>
        <authorList>
            <person name="Callol A."/>
            <person name="Pajuelo D."/>
            <person name="Ebbesson L."/>
            <person name="Teles M."/>
            <person name="MacKenzie S."/>
            <person name="Amaro C."/>
        </authorList>
    </citation>
    <scope>NUCLEOTIDE SEQUENCE</scope>
</reference>
<evidence type="ECO:0000313" key="1">
    <source>
        <dbReference type="EMBL" id="JAH10653.1"/>
    </source>
</evidence>
<proteinExistence type="predicted"/>
<organism evidence="1">
    <name type="scientific">Anguilla anguilla</name>
    <name type="common">European freshwater eel</name>
    <name type="synonym">Muraena anguilla</name>
    <dbReference type="NCBI Taxonomy" id="7936"/>
    <lineage>
        <taxon>Eukaryota</taxon>
        <taxon>Metazoa</taxon>
        <taxon>Chordata</taxon>
        <taxon>Craniata</taxon>
        <taxon>Vertebrata</taxon>
        <taxon>Euteleostomi</taxon>
        <taxon>Actinopterygii</taxon>
        <taxon>Neopterygii</taxon>
        <taxon>Teleostei</taxon>
        <taxon>Anguilliformes</taxon>
        <taxon>Anguillidae</taxon>
        <taxon>Anguilla</taxon>
    </lineage>
</organism>